<name>A0A167QMA7_PHYB8</name>
<feature type="compositionally biased region" description="Basic and acidic residues" evidence="6">
    <location>
        <begin position="374"/>
        <end position="390"/>
    </location>
</feature>
<feature type="transmembrane region" description="Helical" evidence="7">
    <location>
        <begin position="581"/>
        <end position="603"/>
    </location>
</feature>
<feature type="transmembrane region" description="Helical" evidence="7">
    <location>
        <begin position="227"/>
        <end position="247"/>
    </location>
</feature>
<dbReference type="Pfam" id="PF00924">
    <property type="entry name" value="MS_channel_2nd"/>
    <property type="match status" value="1"/>
</dbReference>
<dbReference type="Gene3D" id="1.10.238.10">
    <property type="entry name" value="EF-hand"/>
    <property type="match status" value="1"/>
</dbReference>
<feature type="transmembrane region" description="Helical" evidence="7">
    <location>
        <begin position="138"/>
        <end position="162"/>
    </location>
</feature>
<feature type="compositionally biased region" description="Basic and acidic residues" evidence="6">
    <location>
        <begin position="832"/>
        <end position="845"/>
    </location>
</feature>
<feature type="transmembrane region" description="Helical" evidence="7">
    <location>
        <begin position="98"/>
        <end position="118"/>
    </location>
</feature>
<evidence type="ECO:0000256" key="1">
    <source>
        <dbReference type="ARBA" id="ARBA00004370"/>
    </source>
</evidence>
<dbReference type="PROSITE" id="PS50222">
    <property type="entry name" value="EF_HAND_2"/>
    <property type="match status" value="1"/>
</dbReference>
<dbReference type="SUPFAM" id="SSF47473">
    <property type="entry name" value="EF-hand"/>
    <property type="match status" value="1"/>
</dbReference>
<dbReference type="InterPro" id="IPR010920">
    <property type="entry name" value="LSM_dom_sf"/>
</dbReference>
<dbReference type="AlphaFoldDB" id="A0A167QMA7"/>
<dbReference type="VEuPathDB" id="FungiDB:PHYBLDRAFT_162971"/>
<feature type="region of interest" description="Disordered" evidence="6">
    <location>
        <begin position="287"/>
        <end position="350"/>
    </location>
</feature>
<dbReference type="Pfam" id="PF25886">
    <property type="entry name" value="Msy1"/>
    <property type="match status" value="1"/>
</dbReference>
<dbReference type="InterPro" id="IPR002048">
    <property type="entry name" value="EF_hand_dom"/>
</dbReference>
<feature type="transmembrane region" description="Helical" evidence="7">
    <location>
        <begin position="183"/>
        <end position="207"/>
    </location>
</feature>
<keyword evidence="5 7" id="KW-0472">Membrane</keyword>
<dbReference type="PROSITE" id="PS00018">
    <property type="entry name" value="EF_HAND_1"/>
    <property type="match status" value="1"/>
</dbReference>
<keyword evidence="2 7" id="KW-0812">Transmembrane</keyword>
<evidence type="ECO:0000256" key="6">
    <source>
        <dbReference type="SAM" id="MobiDB-lite"/>
    </source>
</evidence>
<dbReference type="InParanoid" id="A0A167QMA7"/>
<feature type="compositionally biased region" description="Basic and acidic residues" evidence="6">
    <location>
        <begin position="398"/>
        <end position="411"/>
    </location>
</feature>
<dbReference type="Gene3D" id="2.30.30.60">
    <property type="match status" value="1"/>
</dbReference>
<keyword evidence="3" id="KW-0106">Calcium</keyword>
<feature type="compositionally biased region" description="Basic and acidic residues" evidence="6">
    <location>
        <begin position="1"/>
        <end position="23"/>
    </location>
</feature>
<dbReference type="InterPro" id="IPR006685">
    <property type="entry name" value="MscS_channel_2nd"/>
</dbReference>
<evidence type="ECO:0000313" key="10">
    <source>
        <dbReference type="Proteomes" id="UP000077315"/>
    </source>
</evidence>
<dbReference type="GO" id="GO:0006874">
    <property type="term" value="P:intracellular calcium ion homeostasis"/>
    <property type="evidence" value="ECO:0007669"/>
    <property type="project" value="TreeGrafter"/>
</dbReference>
<evidence type="ECO:0000256" key="2">
    <source>
        <dbReference type="ARBA" id="ARBA00022692"/>
    </source>
</evidence>
<dbReference type="GeneID" id="28995619"/>
<feature type="domain" description="EF-hand" evidence="8">
    <location>
        <begin position="528"/>
        <end position="563"/>
    </location>
</feature>
<evidence type="ECO:0000256" key="4">
    <source>
        <dbReference type="ARBA" id="ARBA00022989"/>
    </source>
</evidence>
<accession>A0A167QMA7</accession>
<reference evidence="10" key="1">
    <citation type="submission" date="2015-06" db="EMBL/GenBank/DDBJ databases">
        <title>Expansion of signal transduction pathways in fungi by whole-genome duplication.</title>
        <authorList>
            <consortium name="DOE Joint Genome Institute"/>
            <person name="Corrochano L.M."/>
            <person name="Kuo A."/>
            <person name="Marcet-Houben M."/>
            <person name="Polaino S."/>
            <person name="Salamov A."/>
            <person name="Villalobos J.M."/>
            <person name="Alvarez M.I."/>
            <person name="Avalos J."/>
            <person name="Benito E.P."/>
            <person name="Benoit I."/>
            <person name="Burger G."/>
            <person name="Camino L.P."/>
            <person name="Canovas D."/>
            <person name="Cerda-Olmedo E."/>
            <person name="Cheng J.-F."/>
            <person name="Dominguez A."/>
            <person name="Elias M."/>
            <person name="Eslava A.P."/>
            <person name="Glaser F."/>
            <person name="Grimwood J."/>
            <person name="Gutierrez G."/>
            <person name="Heitman J."/>
            <person name="Henrissat B."/>
            <person name="Iturriaga E.A."/>
            <person name="Lang B.F."/>
            <person name="Lavin J.L."/>
            <person name="Lee S."/>
            <person name="Li W."/>
            <person name="Lindquist E."/>
            <person name="Lopez-Garcia S."/>
            <person name="Luque E.M."/>
            <person name="Marcos A.T."/>
            <person name="Martin J."/>
            <person name="McCluskey K."/>
            <person name="Medina H.R."/>
            <person name="Miralles-Duran A."/>
            <person name="Miyazaki A."/>
            <person name="Munoz-Torres E."/>
            <person name="Oguiza J.A."/>
            <person name="Ohm R."/>
            <person name="Olmedo M."/>
            <person name="Orejas M."/>
            <person name="Ortiz-Castellanos L."/>
            <person name="Pisabarro A.G."/>
            <person name="Rodriguez-Romero J."/>
            <person name="Ruiz-Herrera J."/>
            <person name="Ruiz-Vazquez R."/>
            <person name="Sanz C."/>
            <person name="Schackwitz W."/>
            <person name="Schmutz J."/>
            <person name="Shahriari M."/>
            <person name="Shelest E."/>
            <person name="Silva-Franco F."/>
            <person name="Soanes D."/>
            <person name="Syed K."/>
            <person name="Tagua V.G."/>
            <person name="Talbot N.J."/>
            <person name="Thon M."/>
            <person name="De vries R.P."/>
            <person name="Wiebenga A."/>
            <person name="Yadav J.S."/>
            <person name="Braun E.L."/>
            <person name="Baker S."/>
            <person name="Garre V."/>
            <person name="Horwitz B."/>
            <person name="Torres-Martinez S."/>
            <person name="Idnurm A."/>
            <person name="Herrera-Estrella A."/>
            <person name="Gabaldon T."/>
            <person name="Grigoriev I.V."/>
        </authorList>
    </citation>
    <scope>NUCLEOTIDE SEQUENCE [LARGE SCALE GENOMIC DNA]</scope>
    <source>
        <strain evidence="10">NRRL 1555(-)</strain>
    </source>
</reference>
<protein>
    <recommendedName>
        <fullName evidence="8">EF-hand domain-containing protein</fullName>
    </recommendedName>
</protein>
<evidence type="ECO:0000256" key="5">
    <source>
        <dbReference type="ARBA" id="ARBA00023136"/>
    </source>
</evidence>
<comment type="subcellular location">
    <subcellularLocation>
        <location evidence="1">Membrane</location>
    </subcellularLocation>
</comment>
<gene>
    <name evidence="9" type="ORF">PHYBLDRAFT_162971</name>
</gene>
<evidence type="ECO:0000256" key="7">
    <source>
        <dbReference type="SAM" id="Phobius"/>
    </source>
</evidence>
<dbReference type="SMART" id="SM00054">
    <property type="entry name" value="EFh"/>
    <property type="match status" value="1"/>
</dbReference>
<sequence>MPQKVESDQRLPQNKHNEGRPQIERQISLGTDDEQAYSGEETERQNEFDVRTITEDFDWGGRDDEDEEDRREDKRIKDKKSLVSTHLLFCISRNASNIQWICLILVAAIFLAICVAVWEVYGHRGQVTTTSYGLQLWFTWMAFMWSIGIFTQIMTEAVPWFIRKIGTSLRPQSTEALRTRLSYYMALRLFTRFVINAAFAWGSWALISECAPLPEGTEKPGYVHIFYSIWECLFFAAILLFVEKLILQMIVVNFHKKAYGDRIAKNSRELKILDNLRKPKRKPHQEFLLKRIRRKKPENETNSNGVTSNGKSLAENYRSEQMKKSKKSIMTSKPTGSSPEGHGPKQNVRFPSQNMDTLVAIPCVDQLQEDEQDADRSRSSPGDISRDRTLTELTPDIEAQRPQEKSDEHFMKKLAKKLAHKENSPKIQQRPVDGDDNEIPLSRSSSWSGGRSSYEKSMTSGRDFNISSTLPGKLFRGGYKKLVGQSVGVNQNTSQQAKSTAKRIFYNVAGHSPTRDHIVESDLLPLFETRQQATEAFQMFDKDGNGDISKRELRSGCIRIYRERKNLARSVRDLSQATGKLNIILLVIFIAIWVVIVLASFGVNVGTELMPLWSAFIAGSFIFGNSAKDIFESIIFVFVTHPFDAGDRVMVGEENWVVDNVGLLSSTFLKWDGSVVYVKNSVLVPLYIINCRRTGCTGETADIHVGFETPSWKIHKLRDHMVEWSDTLPHLFTPGTTSANVLSFENQNKITISFYYQHTQNWQDPGGRWLRHNTFMMELKEASERLGVNYIMPLQPVDTKPKINPLDDSTQTDKESLADSIKARNIQIENERQAEKEIREEEILSQRKPYNYNEDGSFSPHNNQNNDNDNSNGAAATILFSSMM</sequence>
<dbReference type="GO" id="GO:0005509">
    <property type="term" value="F:calcium ion binding"/>
    <property type="evidence" value="ECO:0007669"/>
    <property type="project" value="InterPro"/>
</dbReference>
<dbReference type="RefSeq" id="XP_018297959.1">
    <property type="nucleotide sequence ID" value="XM_018434713.1"/>
</dbReference>
<dbReference type="OrthoDB" id="544685at2759"/>
<feature type="region of interest" description="Disordered" evidence="6">
    <location>
        <begin position="832"/>
        <end position="873"/>
    </location>
</feature>
<dbReference type="SUPFAM" id="SSF50182">
    <property type="entry name" value="Sm-like ribonucleoproteins"/>
    <property type="match status" value="1"/>
</dbReference>
<dbReference type="InterPro" id="IPR058650">
    <property type="entry name" value="Msy1/2-like"/>
</dbReference>
<proteinExistence type="predicted"/>
<organism evidence="9 10">
    <name type="scientific">Phycomyces blakesleeanus (strain ATCC 8743b / DSM 1359 / FGSC 10004 / NBRC 33097 / NRRL 1555)</name>
    <dbReference type="NCBI Taxonomy" id="763407"/>
    <lineage>
        <taxon>Eukaryota</taxon>
        <taxon>Fungi</taxon>
        <taxon>Fungi incertae sedis</taxon>
        <taxon>Mucoromycota</taxon>
        <taxon>Mucoromycotina</taxon>
        <taxon>Mucoromycetes</taxon>
        <taxon>Mucorales</taxon>
        <taxon>Phycomycetaceae</taxon>
        <taxon>Phycomyces</taxon>
    </lineage>
</organism>
<keyword evidence="10" id="KW-1185">Reference proteome</keyword>
<dbReference type="InterPro" id="IPR018247">
    <property type="entry name" value="EF_Hand_1_Ca_BS"/>
</dbReference>
<evidence type="ECO:0000259" key="8">
    <source>
        <dbReference type="PROSITE" id="PS50222"/>
    </source>
</evidence>
<feature type="compositionally biased region" description="Low complexity" evidence="6">
    <location>
        <begin position="442"/>
        <end position="452"/>
    </location>
</feature>
<evidence type="ECO:0000256" key="3">
    <source>
        <dbReference type="ARBA" id="ARBA00022837"/>
    </source>
</evidence>
<evidence type="ECO:0000313" key="9">
    <source>
        <dbReference type="EMBL" id="OAD79919.1"/>
    </source>
</evidence>
<dbReference type="InterPro" id="IPR023408">
    <property type="entry name" value="MscS_beta-dom_sf"/>
</dbReference>
<dbReference type="GO" id="GO:0005262">
    <property type="term" value="F:calcium channel activity"/>
    <property type="evidence" value="ECO:0007669"/>
    <property type="project" value="TreeGrafter"/>
</dbReference>
<keyword evidence="4 7" id="KW-1133">Transmembrane helix</keyword>
<dbReference type="Proteomes" id="UP000077315">
    <property type="component" value="Unassembled WGS sequence"/>
</dbReference>
<feature type="compositionally biased region" description="Polar residues" evidence="6">
    <location>
        <begin position="300"/>
        <end position="311"/>
    </location>
</feature>
<feature type="region of interest" description="Disordered" evidence="6">
    <location>
        <begin position="368"/>
        <end position="459"/>
    </location>
</feature>
<dbReference type="InterPro" id="IPR011992">
    <property type="entry name" value="EF-hand-dom_pair"/>
</dbReference>
<dbReference type="PANTHER" id="PTHR31323">
    <property type="entry name" value="MECHANOSENSITIVE ION CHANNEL PROTEIN MSY2"/>
    <property type="match status" value="1"/>
</dbReference>
<dbReference type="GO" id="GO:0016020">
    <property type="term" value="C:membrane"/>
    <property type="evidence" value="ECO:0007669"/>
    <property type="project" value="UniProtKB-SubCell"/>
</dbReference>
<dbReference type="FunCoup" id="A0A167QMA7">
    <property type="interactions" value="4"/>
</dbReference>
<feature type="compositionally biased region" description="Low complexity" evidence="6">
    <location>
        <begin position="862"/>
        <end position="872"/>
    </location>
</feature>
<dbReference type="PANTHER" id="PTHR31323:SF1">
    <property type="entry name" value="MECHANOSENSITIVE ION CHANNEL PROTEIN"/>
    <property type="match status" value="1"/>
</dbReference>
<feature type="region of interest" description="Disordered" evidence="6">
    <location>
        <begin position="1"/>
        <end position="46"/>
    </location>
</feature>
<dbReference type="EMBL" id="KV440972">
    <property type="protein sequence ID" value="OAD79919.1"/>
    <property type="molecule type" value="Genomic_DNA"/>
</dbReference>